<feature type="region of interest" description="Disordered" evidence="1">
    <location>
        <begin position="494"/>
        <end position="513"/>
    </location>
</feature>
<dbReference type="SUPFAM" id="SSF50129">
    <property type="entry name" value="GroES-like"/>
    <property type="match status" value="1"/>
</dbReference>
<dbReference type="Gene3D" id="3.40.50.720">
    <property type="entry name" value="NAD(P)-binding Rossmann-like Domain"/>
    <property type="match status" value="1"/>
</dbReference>
<evidence type="ECO:0000259" key="2">
    <source>
        <dbReference type="SMART" id="SM00829"/>
    </source>
</evidence>
<comment type="caution">
    <text evidence="3">The sequence shown here is derived from an EMBL/GenBank/DDBJ whole genome shotgun (WGS) entry which is preliminary data.</text>
</comment>
<dbReference type="InterPro" id="IPR020843">
    <property type="entry name" value="ER"/>
</dbReference>
<dbReference type="SUPFAM" id="SSF51735">
    <property type="entry name" value="NAD(P)-binding Rossmann-fold domains"/>
    <property type="match status" value="1"/>
</dbReference>
<feature type="domain" description="Enoyl reductase (ER)" evidence="2">
    <location>
        <begin position="16"/>
        <end position="321"/>
    </location>
</feature>
<accession>A0A427ANK6</accession>
<protein>
    <recommendedName>
        <fullName evidence="2">Enoyl reductase (ER) domain-containing protein</fullName>
    </recommendedName>
</protein>
<evidence type="ECO:0000313" key="3">
    <source>
        <dbReference type="EMBL" id="RRT77807.1"/>
    </source>
</evidence>
<reference evidence="3 4" key="1">
    <citation type="journal article" date="2014" name="Agronomy (Basel)">
        <title>A Draft Genome Sequence for Ensete ventricosum, the Drought-Tolerant Tree Against Hunger.</title>
        <authorList>
            <person name="Harrison J."/>
            <person name="Moore K.A."/>
            <person name="Paszkiewicz K."/>
            <person name="Jones T."/>
            <person name="Grant M."/>
            <person name="Ambacheew D."/>
            <person name="Muzemil S."/>
            <person name="Studholme D.J."/>
        </authorList>
    </citation>
    <scope>NUCLEOTIDE SEQUENCE [LARGE SCALE GENOMIC DNA]</scope>
</reference>
<dbReference type="PANTHER" id="PTHR44013">
    <property type="entry name" value="ZINC-TYPE ALCOHOL DEHYDROGENASE-LIKE PROTEIN C16A3.02C"/>
    <property type="match status" value="1"/>
</dbReference>
<name>A0A427ANK6_ENSVE</name>
<dbReference type="InterPro" id="IPR052733">
    <property type="entry name" value="Chloroplast_QOR"/>
</dbReference>
<dbReference type="Gene3D" id="3.90.180.10">
    <property type="entry name" value="Medium-chain alcohol dehydrogenases, catalytic domain"/>
    <property type="match status" value="2"/>
</dbReference>
<proteinExistence type="predicted"/>
<evidence type="ECO:0000256" key="1">
    <source>
        <dbReference type="SAM" id="MobiDB-lite"/>
    </source>
</evidence>
<evidence type="ECO:0000313" key="4">
    <source>
        <dbReference type="Proteomes" id="UP000287651"/>
    </source>
</evidence>
<sequence>MAARTIRAVQYAGYGGGAAALQHVEIQVPSPKKDEVLLRVEAASINPADWKVQKGMMRPFLPSKFPFVPGAHPTSINIRNGLHSRLLLSLCIYCQKAGGLAEYAVAPVNGTVHIPPEVSAADAAGLPIAACTALQAMRYATTKFDGTGDPANVLVTAASGGVGTFAVQLAKLGNLHVTATCGARNMELVRSLGADEVLDYKTPEGKSLQSPSGRKYDIVVHCTSSVGWSSLEPNLAAHGKVVDLNPTPGVFLRSALKQLTCSNKKLVPLIAAVTKEDLQFLVELVKGGKLKTAIDSRYALGKAEEAWAKSMDGHATGKIIVECDQGTAWVKAQVPNPDLLRVRVLRLSESSVTVTKAQGDALGRADRLRRRVLRPLVVVVVAVGGSIHSAADAIRSVMGRLRLSNPRARCRLWRRWGRNRPNGGSFALQSNPYLVNRVGRWVERRHRFGGFLPAGPTRGPPIGPIVTAVKNGTNIFLWVPPSFNLGLSGNTYQRSRVPKATWPTTDQARHRAT</sequence>
<dbReference type="GO" id="GO:0016491">
    <property type="term" value="F:oxidoreductase activity"/>
    <property type="evidence" value="ECO:0007669"/>
    <property type="project" value="InterPro"/>
</dbReference>
<dbReference type="InterPro" id="IPR036291">
    <property type="entry name" value="NAD(P)-bd_dom_sf"/>
</dbReference>
<dbReference type="Pfam" id="PF13602">
    <property type="entry name" value="ADH_zinc_N_2"/>
    <property type="match status" value="1"/>
</dbReference>
<organism evidence="3 4">
    <name type="scientific">Ensete ventricosum</name>
    <name type="common">Abyssinian banana</name>
    <name type="synonym">Musa ensete</name>
    <dbReference type="NCBI Taxonomy" id="4639"/>
    <lineage>
        <taxon>Eukaryota</taxon>
        <taxon>Viridiplantae</taxon>
        <taxon>Streptophyta</taxon>
        <taxon>Embryophyta</taxon>
        <taxon>Tracheophyta</taxon>
        <taxon>Spermatophyta</taxon>
        <taxon>Magnoliopsida</taxon>
        <taxon>Liliopsida</taxon>
        <taxon>Zingiberales</taxon>
        <taxon>Musaceae</taxon>
        <taxon>Ensete</taxon>
    </lineage>
</organism>
<dbReference type="PANTHER" id="PTHR44013:SF6">
    <property type="entry name" value="OS04G0359100 PROTEIN"/>
    <property type="match status" value="1"/>
</dbReference>
<dbReference type="CDD" id="cd08267">
    <property type="entry name" value="MDR1"/>
    <property type="match status" value="1"/>
</dbReference>
<dbReference type="SMART" id="SM00829">
    <property type="entry name" value="PKS_ER"/>
    <property type="match status" value="1"/>
</dbReference>
<gene>
    <name evidence="3" type="ORF">B296_00008514</name>
</gene>
<dbReference type="InterPro" id="IPR011032">
    <property type="entry name" value="GroES-like_sf"/>
</dbReference>
<dbReference type="Proteomes" id="UP000287651">
    <property type="component" value="Unassembled WGS sequence"/>
</dbReference>
<dbReference type="EMBL" id="AMZH03001831">
    <property type="protein sequence ID" value="RRT77807.1"/>
    <property type="molecule type" value="Genomic_DNA"/>
</dbReference>
<dbReference type="AlphaFoldDB" id="A0A427ANK6"/>